<protein>
    <recommendedName>
        <fullName evidence="8">UVR domain-containing protein</fullName>
    </recommendedName>
</protein>
<dbReference type="Proteomes" id="UP000236630">
    <property type="component" value="Unassembled WGS sequence"/>
</dbReference>
<evidence type="ECO:0000259" key="4">
    <source>
        <dbReference type="SMART" id="SM00382"/>
    </source>
</evidence>
<accession>A0A2H5MVV1</accession>
<dbReference type="Pfam" id="PF10431">
    <property type="entry name" value="ClpB_D2-small"/>
    <property type="match status" value="1"/>
</dbReference>
<dbReference type="InterPro" id="IPR003593">
    <property type="entry name" value="AAA+_ATPase"/>
</dbReference>
<dbReference type="SMART" id="SM00382">
    <property type="entry name" value="AAA"/>
    <property type="match status" value="2"/>
</dbReference>
<dbReference type="InterPro" id="IPR050130">
    <property type="entry name" value="ClpA_ClpB"/>
</dbReference>
<feature type="domain" description="Clp ATPase C-terminal" evidence="5">
    <location>
        <begin position="361"/>
        <end position="452"/>
    </location>
</feature>
<evidence type="ECO:0000256" key="1">
    <source>
        <dbReference type="ARBA" id="ARBA00022741"/>
    </source>
</evidence>
<dbReference type="PRINTS" id="PR00300">
    <property type="entry name" value="CLPPROTEASEA"/>
</dbReference>
<gene>
    <name evidence="6" type="ORF">CUMW_272850</name>
</gene>
<dbReference type="GO" id="GO:0005524">
    <property type="term" value="F:ATP binding"/>
    <property type="evidence" value="ECO:0007669"/>
    <property type="project" value="UniProtKB-KW"/>
</dbReference>
<keyword evidence="2" id="KW-0067">ATP-binding</keyword>
<sequence length="670" mass="75490">MEKLEKQPVKLETLSKYATDLTKMAQQGKLDPLVGREQQLERVMQILCKRRKHNPCLIGDPGVGKTVIVEGLAQRIVNSSSPFKLQGKKIFALEMGRLIAGASNRGEFEERLTMIVDEVKLRATGLITEDDIREVVAIWTGIPVKKVSAEDSQRLMRLEESLRKHIVGQTEAVEAIGRAIRRARVGIRDPNRPISSFLFTGPTGVGKTELANALAFEYFGSKEAMVRIDMSEYMEKHRVSKFFGSPPGYVGFENGGQLTEAVRHRPHSVILFDEIEKAHRDVLNVMLQLLDDGRVTDGKGQTVDFKNTIIIMTSNIGDSVIARESILGSDQMERGVAEELRRRFRPEFLNRIDEVIVFRQLNKMQLMEIVDIMLKEIYERLEAKNIELTVTDTFKKKLIEEGYNPSYGARPLRRAIGRLLEDNLAEIILTGSIQEGDSVIMNCDSRGNVIVYRHRNGCMTCIGATTLDEYRKYVEKDSALKRRFQKYEAFHSVKYSEECLTAASSLSNQYISDRFNPDKSIDLIDEAGARVMLHKPRGATGQITEDDIREVVALWTGIPVEKVSAEDSQRLLGLEETLRKHIVGQTEAVEAISRAIRRARVGIRDPNRPISSFLFTGPTGVGKTELANALAFEHFGSKEAMVRIDMSEYMEKHTVSKFFGSPPGYVGFEN</sequence>
<organism evidence="6 7">
    <name type="scientific">Citrus unshiu</name>
    <name type="common">Satsuma mandarin</name>
    <name type="synonym">Citrus nobilis var. unshiu</name>
    <dbReference type="NCBI Taxonomy" id="55188"/>
    <lineage>
        <taxon>Eukaryota</taxon>
        <taxon>Viridiplantae</taxon>
        <taxon>Streptophyta</taxon>
        <taxon>Embryophyta</taxon>
        <taxon>Tracheophyta</taxon>
        <taxon>Spermatophyta</taxon>
        <taxon>Magnoliopsida</taxon>
        <taxon>eudicotyledons</taxon>
        <taxon>Gunneridae</taxon>
        <taxon>Pentapetalae</taxon>
        <taxon>rosids</taxon>
        <taxon>malvids</taxon>
        <taxon>Sapindales</taxon>
        <taxon>Rutaceae</taxon>
        <taxon>Aurantioideae</taxon>
        <taxon>Citrus</taxon>
    </lineage>
</organism>
<evidence type="ECO:0000256" key="3">
    <source>
        <dbReference type="ARBA" id="ARBA00023186"/>
    </source>
</evidence>
<evidence type="ECO:0000313" key="7">
    <source>
        <dbReference type="Proteomes" id="UP000236630"/>
    </source>
</evidence>
<dbReference type="GO" id="GO:0016887">
    <property type="term" value="F:ATP hydrolysis activity"/>
    <property type="evidence" value="ECO:0007669"/>
    <property type="project" value="InterPro"/>
</dbReference>
<dbReference type="FunFam" id="1.10.8.60:FF:000017">
    <property type="entry name" value="ATP-dependent chaperone ClpB"/>
    <property type="match status" value="1"/>
</dbReference>
<evidence type="ECO:0000256" key="2">
    <source>
        <dbReference type="ARBA" id="ARBA00022840"/>
    </source>
</evidence>
<dbReference type="SMART" id="SM01086">
    <property type="entry name" value="ClpB_D2-small"/>
    <property type="match status" value="1"/>
</dbReference>
<dbReference type="InterPro" id="IPR019489">
    <property type="entry name" value="Clp_ATPase_C"/>
</dbReference>
<name>A0A2H5MVV1_CITUN</name>
<dbReference type="SUPFAM" id="SSF52540">
    <property type="entry name" value="P-loop containing nucleoside triphosphate hydrolases"/>
    <property type="match status" value="4"/>
</dbReference>
<dbReference type="InterPro" id="IPR003959">
    <property type="entry name" value="ATPase_AAA_core"/>
</dbReference>
<keyword evidence="3" id="KW-0143">Chaperone</keyword>
<dbReference type="EMBL" id="BDQV01001300">
    <property type="protein sequence ID" value="GAY31932.1"/>
    <property type="molecule type" value="Genomic_DNA"/>
</dbReference>
<dbReference type="CDD" id="cd19499">
    <property type="entry name" value="RecA-like_ClpB_Hsp104-like"/>
    <property type="match status" value="2"/>
</dbReference>
<dbReference type="FunFam" id="3.40.50.300:FF:000025">
    <property type="entry name" value="ATP-dependent Clp protease subunit"/>
    <property type="match status" value="1"/>
</dbReference>
<dbReference type="AlphaFoldDB" id="A0A2H5MVV1"/>
<dbReference type="Gene3D" id="1.10.8.60">
    <property type="match status" value="2"/>
</dbReference>
<comment type="caution">
    <text evidence="6">The sequence shown here is derived from an EMBL/GenBank/DDBJ whole genome shotgun (WGS) entry which is preliminary data.</text>
</comment>
<dbReference type="Pfam" id="PF17871">
    <property type="entry name" value="AAA_lid_9"/>
    <property type="match status" value="1"/>
</dbReference>
<feature type="non-terminal residue" evidence="6">
    <location>
        <position position="670"/>
    </location>
</feature>
<evidence type="ECO:0008006" key="8">
    <source>
        <dbReference type="Google" id="ProtNLM"/>
    </source>
</evidence>
<dbReference type="InterPro" id="IPR001270">
    <property type="entry name" value="ClpA/B"/>
</dbReference>
<dbReference type="GO" id="GO:0005737">
    <property type="term" value="C:cytoplasm"/>
    <property type="evidence" value="ECO:0007669"/>
    <property type="project" value="TreeGrafter"/>
</dbReference>
<feature type="domain" description="AAA+ ATPase" evidence="4">
    <location>
        <begin position="193"/>
        <end position="362"/>
    </location>
</feature>
<evidence type="ECO:0000259" key="5">
    <source>
        <dbReference type="SMART" id="SM01086"/>
    </source>
</evidence>
<dbReference type="PANTHER" id="PTHR11638:SF189">
    <property type="entry name" value="CLP R DOMAIN-CONTAINING PROTEIN"/>
    <property type="match status" value="1"/>
</dbReference>
<reference evidence="6 7" key="1">
    <citation type="journal article" date="2017" name="Front. Genet.">
        <title>Draft sequencing of the heterozygous diploid genome of Satsuma (Citrus unshiu Marc.) using a hybrid assembly approach.</title>
        <authorList>
            <person name="Shimizu T."/>
            <person name="Tanizawa Y."/>
            <person name="Mochizuki T."/>
            <person name="Nagasaki H."/>
            <person name="Yoshioka T."/>
            <person name="Toyoda A."/>
            <person name="Fujiyama A."/>
            <person name="Kaminuma E."/>
            <person name="Nakamura Y."/>
        </authorList>
    </citation>
    <scope>NUCLEOTIDE SEQUENCE [LARGE SCALE GENOMIC DNA]</scope>
    <source>
        <strain evidence="7">cv. Miyagawa wase</strain>
    </source>
</reference>
<dbReference type="CDD" id="cd00009">
    <property type="entry name" value="AAA"/>
    <property type="match status" value="1"/>
</dbReference>
<keyword evidence="7" id="KW-1185">Reference proteome</keyword>
<keyword evidence="1" id="KW-0547">Nucleotide-binding</keyword>
<feature type="domain" description="AAA+ ATPase" evidence="4">
    <location>
        <begin position="51"/>
        <end position="191"/>
    </location>
</feature>
<evidence type="ECO:0000313" key="6">
    <source>
        <dbReference type="EMBL" id="GAY31932.1"/>
    </source>
</evidence>
<dbReference type="Gene3D" id="3.40.50.300">
    <property type="entry name" value="P-loop containing nucleotide triphosphate hydrolases"/>
    <property type="match status" value="3"/>
</dbReference>
<dbReference type="STRING" id="55188.A0A2H5MVV1"/>
<dbReference type="Pfam" id="PF07724">
    <property type="entry name" value="AAA_2"/>
    <property type="match status" value="2"/>
</dbReference>
<dbReference type="PANTHER" id="PTHR11638">
    <property type="entry name" value="ATP-DEPENDENT CLP PROTEASE"/>
    <property type="match status" value="1"/>
</dbReference>
<dbReference type="Pfam" id="PF13191">
    <property type="entry name" value="AAA_16"/>
    <property type="match status" value="1"/>
</dbReference>
<proteinExistence type="predicted"/>
<dbReference type="InterPro" id="IPR027417">
    <property type="entry name" value="P-loop_NTPase"/>
</dbReference>
<dbReference type="InterPro" id="IPR041664">
    <property type="entry name" value="AAA_16"/>
</dbReference>
<dbReference type="InterPro" id="IPR041546">
    <property type="entry name" value="ClpA/ClpB_AAA_lid"/>
</dbReference>
<dbReference type="GO" id="GO:0034605">
    <property type="term" value="P:cellular response to heat"/>
    <property type="evidence" value="ECO:0007669"/>
    <property type="project" value="TreeGrafter"/>
</dbReference>